<dbReference type="NCBIfam" id="TIGR02937">
    <property type="entry name" value="sigma70-ECF"/>
    <property type="match status" value="1"/>
</dbReference>
<keyword evidence="4" id="KW-0238">DNA-binding</keyword>
<dbReference type="InterPro" id="IPR014284">
    <property type="entry name" value="RNA_pol_sigma-70_dom"/>
</dbReference>
<gene>
    <name evidence="8" type="primary">rpoE_3</name>
    <name evidence="8" type="ORF">Cme02nite_27580</name>
</gene>
<dbReference type="EMBL" id="BONJ01000012">
    <property type="protein sequence ID" value="GIG14426.1"/>
    <property type="molecule type" value="Genomic_DNA"/>
</dbReference>
<dbReference type="Pfam" id="PF04542">
    <property type="entry name" value="Sigma70_r2"/>
    <property type="match status" value="1"/>
</dbReference>
<comment type="similarity">
    <text evidence="1">Belongs to the sigma-70 factor family. ECF subfamily.</text>
</comment>
<dbReference type="RefSeq" id="WP_166377692.1">
    <property type="nucleotide sequence ID" value="NZ_BAAATT010000007.1"/>
</dbReference>
<dbReference type="InterPro" id="IPR036388">
    <property type="entry name" value="WH-like_DNA-bd_sf"/>
</dbReference>
<dbReference type="GO" id="GO:0016987">
    <property type="term" value="F:sigma factor activity"/>
    <property type="evidence" value="ECO:0007669"/>
    <property type="project" value="UniProtKB-KW"/>
</dbReference>
<dbReference type="PANTHER" id="PTHR43133">
    <property type="entry name" value="RNA POLYMERASE ECF-TYPE SIGMA FACTO"/>
    <property type="match status" value="1"/>
</dbReference>
<dbReference type="GO" id="GO:0000428">
    <property type="term" value="C:DNA-directed RNA polymerase complex"/>
    <property type="evidence" value="ECO:0007669"/>
    <property type="project" value="UniProtKB-KW"/>
</dbReference>
<evidence type="ECO:0000256" key="4">
    <source>
        <dbReference type="ARBA" id="ARBA00023125"/>
    </source>
</evidence>
<dbReference type="SUPFAM" id="SSF88946">
    <property type="entry name" value="Sigma2 domain of RNA polymerase sigma factors"/>
    <property type="match status" value="1"/>
</dbReference>
<dbReference type="Pfam" id="PF08281">
    <property type="entry name" value="Sigma70_r4_2"/>
    <property type="match status" value="1"/>
</dbReference>
<dbReference type="GO" id="GO:0003677">
    <property type="term" value="F:DNA binding"/>
    <property type="evidence" value="ECO:0007669"/>
    <property type="project" value="UniProtKB-KW"/>
</dbReference>
<evidence type="ECO:0000259" key="7">
    <source>
        <dbReference type="Pfam" id="PF08281"/>
    </source>
</evidence>
<dbReference type="InterPro" id="IPR007627">
    <property type="entry name" value="RNA_pol_sigma70_r2"/>
</dbReference>
<evidence type="ECO:0000256" key="3">
    <source>
        <dbReference type="ARBA" id="ARBA00023082"/>
    </source>
</evidence>
<organism evidence="8 9">
    <name type="scientific">Catellatospora methionotrophica</name>
    <dbReference type="NCBI Taxonomy" id="121620"/>
    <lineage>
        <taxon>Bacteria</taxon>
        <taxon>Bacillati</taxon>
        <taxon>Actinomycetota</taxon>
        <taxon>Actinomycetes</taxon>
        <taxon>Micromonosporales</taxon>
        <taxon>Micromonosporaceae</taxon>
        <taxon>Catellatospora</taxon>
    </lineage>
</organism>
<evidence type="ECO:0000259" key="6">
    <source>
        <dbReference type="Pfam" id="PF04542"/>
    </source>
</evidence>
<dbReference type="Gene3D" id="1.10.10.10">
    <property type="entry name" value="Winged helix-like DNA-binding domain superfamily/Winged helix DNA-binding domain"/>
    <property type="match status" value="1"/>
</dbReference>
<name>A0A8J3PGL6_9ACTN</name>
<dbReference type="CDD" id="cd06171">
    <property type="entry name" value="Sigma70_r4"/>
    <property type="match status" value="1"/>
</dbReference>
<keyword evidence="8" id="KW-0240">DNA-directed RNA polymerase</keyword>
<reference evidence="8" key="1">
    <citation type="submission" date="2021-01" db="EMBL/GenBank/DDBJ databases">
        <title>Whole genome shotgun sequence of Catellatospora methionotrophica NBRC 14553.</title>
        <authorList>
            <person name="Komaki H."/>
            <person name="Tamura T."/>
        </authorList>
    </citation>
    <scope>NUCLEOTIDE SEQUENCE</scope>
    <source>
        <strain evidence="8">NBRC 14553</strain>
    </source>
</reference>
<dbReference type="SUPFAM" id="SSF88659">
    <property type="entry name" value="Sigma3 and sigma4 domains of RNA polymerase sigma factors"/>
    <property type="match status" value="1"/>
</dbReference>
<keyword evidence="2" id="KW-0805">Transcription regulation</keyword>
<dbReference type="InterPro" id="IPR013325">
    <property type="entry name" value="RNA_pol_sigma_r2"/>
</dbReference>
<evidence type="ECO:0000313" key="8">
    <source>
        <dbReference type="EMBL" id="GIG14426.1"/>
    </source>
</evidence>
<keyword evidence="9" id="KW-1185">Reference proteome</keyword>
<accession>A0A8J3PGL6</accession>
<keyword evidence="5" id="KW-0804">Transcription</keyword>
<dbReference type="InterPro" id="IPR013324">
    <property type="entry name" value="RNA_pol_sigma_r3/r4-like"/>
</dbReference>
<proteinExistence type="inferred from homology"/>
<feature type="domain" description="RNA polymerase sigma-70 region 2" evidence="6">
    <location>
        <begin position="17"/>
        <end position="72"/>
    </location>
</feature>
<dbReference type="AlphaFoldDB" id="A0A8J3PGL6"/>
<dbReference type="InterPro" id="IPR039425">
    <property type="entry name" value="RNA_pol_sigma-70-like"/>
</dbReference>
<dbReference type="PANTHER" id="PTHR43133:SF50">
    <property type="entry name" value="ECF RNA POLYMERASE SIGMA FACTOR SIGM"/>
    <property type="match status" value="1"/>
</dbReference>
<dbReference type="InterPro" id="IPR013249">
    <property type="entry name" value="RNA_pol_sigma70_r4_t2"/>
</dbReference>
<dbReference type="Proteomes" id="UP000660339">
    <property type="component" value="Unassembled WGS sequence"/>
</dbReference>
<dbReference type="InterPro" id="IPR014325">
    <property type="entry name" value="RNA_pol_sigma-E_actinobac"/>
</dbReference>
<protein>
    <submittedName>
        <fullName evidence="8">DNA-directed RNA polymerase sigma-70 factor</fullName>
    </submittedName>
</protein>
<keyword evidence="3" id="KW-0731">Sigma factor</keyword>
<evidence type="ECO:0000256" key="1">
    <source>
        <dbReference type="ARBA" id="ARBA00010641"/>
    </source>
</evidence>
<dbReference type="GO" id="GO:0006352">
    <property type="term" value="P:DNA-templated transcription initiation"/>
    <property type="evidence" value="ECO:0007669"/>
    <property type="project" value="InterPro"/>
</dbReference>
<feature type="domain" description="RNA polymerase sigma factor 70 region 4 type 2" evidence="7">
    <location>
        <begin position="102"/>
        <end position="153"/>
    </location>
</feature>
<dbReference type="NCBIfam" id="TIGR02983">
    <property type="entry name" value="SigE-fam_strep"/>
    <property type="match status" value="1"/>
</dbReference>
<evidence type="ECO:0000256" key="2">
    <source>
        <dbReference type="ARBA" id="ARBA00023015"/>
    </source>
</evidence>
<dbReference type="Gene3D" id="1.10.1740.10">
    <property type="match status" value="1"/>
</dbReference>
<sequence length="172" mass="19689">MDDGFDEYVQAGLGRWSRVAYLLTGDHHAAEDLLQNALLKLALSWRKARIDAPDAYLRKILYHEHVSRWRRSHHLRNEHLSERMPEHGTGHDLAADAIRRILLRQALEKLTRKQRAVIVLRYFEDLSEPDAAEALGVSIGTVKSQQSRALARLREVAPELHVLVKEPRGARA</sequence>
<comment type="caution">
    <text evidence="8">The sequence shown here is derived from an EMBL/GenBank/DDBJ whole genome shotgun (WGS) entry which is preliminary data.</text>
</comment>
<evidence type="ECO:0000313" key="9">
    <source>
        <dbReference type="Proteomes" id="UP000660339"/>
    </source>
</evidence>
<evidence type="ECO:0000256" key="5">
    <source>
        <dbReference type="ARBA" id="ARBA00023163"/>
    </source>
</evidence>